<dbReference type="PANTHER" id="PTHR30105:SF2">
    <property type="entry name" value="DIVERGENT POLYSACCHARIDE DEACETYLASE SUPERFAMILY"/>
    <property type="match status" value="1"/>
</dbReference>
<evidence type="ECO:0000313" key="5">
    <source>
        <dbReference type="Proteomes" id="UP000016412"/>
    </source>
</evidence>
<evidence type="ECO:0000313" key="4">
    <source>
        <dbReference type="EMBL" id="ERJ97612.1"/>
    </source>
</evidence>
<keyword evidence="2" id="KW-1133">Transmembrane helix</keyword>
<proteinExistence type="predicted"/>
<dbReference type="RefSeq" id="WP_021330809.1">
    <property type="nucleotide sequence ID" value="NZ_AUZJ01000043.1"/>
</dbReference>
<dbReference type="Pfam" id="PF04748">
    <property type="entry name" value="Polysacc_deac_2"/>
    <property type="match status" value="1"/>
</dbReference>
<feature type="region of interest" description="Disordered" evidence="1">
    <location>
        <begin position="1"/>
        <end position="27"/>
    </location>
</feature>
<sequence>MAQNGRTRGRKTVSRSSTRTKSAPRRIQGKKHKIVFSSMQTAILCVLIVAACFAVLIVNSGRNPKNTAVEHQIASQNADSAGDASRTAEARQNGDRQSSQKPQQSAGNSVARQSSGREAPRSDVPGKTASAGTSTERERVVEAQVHRSADNKSSGSAKPSSSAPKGQPVNPASVKPLSSVKPSSSAPLSPAVPASPLPDIPQAVNGAKLVFVFDDAGQSLSQLEKFLSLPFPITVSILPKLVHSKACADKVRASGNEVMLHQPMQAVNLNVNPGPGAVTADMQTSSIEALIKENIAEIGPVAGINNHEGSLISEDEMKIGAAMLAAKESGVFFLDSRTTSQTRVPQAAMALGIPYYSRNVFLDNIKDREKIIREIMRGIGIANANGAAIMIGHIWSADILPGILIEFYPALKNKGYAFTTVSNSGALIRP</sequence>
<feature type="region of interest" description="Disordered" evidence="1">
    <location>
        <begin position="72"/>
        <end position="193"/>
    </location>
</feature>
<dbReference type="InterPro" id="IPR011330">
    <property type="entry name" value="Glyco_hydro/deAcase_b/a-brl"/>
</dbReference>
<feature type="transmembrane region" description="Helical" evidence="2">
    <location>
        <begin position="34"/>
        <end position="58"/>
    </location>
</feature>
<feature type="compositionally biased region" description="Low complexity" evidence="1">
    <location>
        <begin position="153"/>
        <end position="192"/>
    </location>
</feature>
<dbReference type="SUPFAM" id="SSF88713">
    <property type="entry name" value="Glycoside hydrolase/deacetylase"/>
    <property type="match status" value="1"/>
</dbReference>
<accession>U2KZA3</accession>
<reference evidence="5 6" key="1">
    <citation type="submission" date="2013-08" db="EMBL/GenBank/DDBJ databases">
        <authorList>
            <person name="Durkin A.S."/>
            <person name="Haft D.R."/>
            <person name="McCorrison J."/>
            <person name="Torralba M."/>
            <person name="Gillis M."/>
            <person name="Haft D.H."/>
            <person name="Methe B."/>
            <person name="Sutton G."/>
            <person name="Nelson K.E."/>
        </authorList>
    </citation>
    <scope>NUCLEOTIDE SEQUENCE [LARGE SCALE GENOMIC DNA]</scope>
    <source>
        <strain evidence="4 6">ATCC 35536</strain>
        <strain evidence="3 5">VPI DR56BR1116</strain>
    </source>
</reference>
<evidence type="ECO:0000256" key="1">
    <source>
        <dbReference type="SAM" id="MobiDB-lite"/>
    </source>
</evidence>
<dbReference type="CDD" id="cd10936">
    <property type="entry name" value="CE4_DAC2"/>
    <property type="match status" value="1"/>
</dbReference>
<keyword evidence="6" id="KW-1185">Reference proteome</keyword>
<dbReference type="AlphaFoldDB" id="U2KZA3"/>
<dbReference type="Gene3D" id="3.20.20.370">
    <property type="entry name" value="Glycoside hydrolase/deacetylase"/>
    <property type="match status" value="1"/>
</dbReference>
<dbReference type="EMBL" id="AUZJ01000043">
    <property type="protein sequence ID" value="ERF60411.1"/>
    <property type="molecule type" value="Genomic_DNA"/>
</dbReference>
<dbReference type="GO" id="GO:0005975">
    <property type="term" value="P:carbohydrate metabolic process"/>
    <property type="evidence" value="ECO:0007669"/>
    <property type="project" value="InterPro"/>
</dbReference>
<keyword evidence="2" id="KW-0812">Transmembrane</keyword>
<dbReference type="PATRIC" id="fig|1125725.3.peg.1798"/>
<protein>
    <submittedName>
        <fullName evidence="3">Divergent polysaccharide deacetylase</fullName>
    </submittedName>
</protein>
<dbReference type="eggNOG" id="COG2861">
    <property type="taxonomic scope" value="Bacteria"/>
</dbReference>
<gene>
    <name evidence="4" type="ORF">HMPREF0860_0410</name>
    <name evidence="3" type="ORF">HMPREF1325_2624</name>
</gene>
<evidence type="ECO:0000313" key="6">
    <source>
        <dbReference type="Proteomes" id="UP000016646"/>
    </source>
</evidence>
<dbReference type="Proteomes" id="UP000016412">
    <property type="component" value="Unassembled WGS sequence"/>
</dbReference>
<evidence type="ECO:0000256" key="2">
    <source>
        <dbReference type="SAM" id="Phobius"/>
    </source>
</evidence>
<dbReference type="OrthoDB" id="9784811at2"/>
<feature type="compositionally biased region" description="Polar residues" evidence="1">
    <location>
        <begin position="95"/>
        <end position="116"/>
    </location>
</feature>
<dbReference type="Proteomes" id="UP000016646">
    <property type="component" value="Unassembled WGS sequence"/>
</dbReference>
<feature type="compositionally biased region" description="Basic and acidic residues" evidence="1">
    <location>
        <begin position="135"/>
        <end position="150"/>
    </location>
</feature>
<dbReference type="STRING" id="1125725.HMPREF1325_2624"/>
<dbReference type="InterPro" id="IPR006837">
    <property type="entry name" value="Divergent_DAC"/>
</dbReference>
<dbReference type="EMBL" id="AVQI01000084">
    <property type="protein sequence ID" value="ERJ97612.1"/>
    <property type="molecule type" value="Genomic_DNA"/>
</dbReference>
<comment type="caution">
    <text evidence="3">The sequence shown here is derived from an EMBL/GenBank/DDBJ whole genome shotgun (WGS) entry which is preliminary data.</text>
</comment>
<organism evidence="3 5">
    <name type="scientific">Treponema socranskii subsp. socranskii VPI DR56BR1116 = ATCC 35536</name>
    <dbReference type="NCBI Taxonomy" id="1125725"/>
    <lineage>
        <taxon>Bacteria</taxon>
        <taxon>Pseudomonadati</taxon>
        <taxon>Spirochaetota</taxon>
        <taxon>Spirochaetia</taxon>
        <taxon>Spirochaetales</taxon>
        <taxon>Treponemataceae</taxon>
        <taxon>Treponema</taxon>
    </lineage>
</organism>
<dbReference type="PANTHER" id="PTHR30105">
    <property type="entry name" value="UNCHARACTERIZED YIBQ-RELATED"/>
    <property type="match status" value="1"/>
</dbReference>
<evidence type="ECO:0000313" key="3">
    <source>
        <dbReference type="EMBL" id="ERF60411.1"/>
    </source>
</evidence>
<name>U2KZA3_TRESO</name>
<keyword evidence="2" id="KW-0472">Membrane</keyword>